<name>A0A0R0A8I0_9GAMM</name>
<evidence type="ECO:0000256" key="2">
    <source>
        <dbReference type="ARBA" id="ARBA00022692"/>
    </source>
</evidence>
<keyword evidence="4 5" id="KW-0472">Membrane</keyword>
<evidence type="ECO:0000256" key="4">
    <source>
        <dbReference type="ARBA" id="ARBA00023136"/>
    </source>
</evidence>
<feature type="transmembrane region" description="Helical" evidence="5">
    <location>
        <begin position="12"/>
        <end position="38"/>
    </location>
</feature>
<keyword evidence="2 5" id="KW-0812">Transmembrane</keyword>
<dbReference type="InterPro" id="IPR007792">
    <property type="entry name" value="T4SS_VirB3/TrbD/AvhB"/>
</dbReference>
<sequence length="92" mass="10850">MFLGVPYVPFFLVAGGLLLLGMYFNMWLLLLIPLAIFVMRHMAKRDEMIFRLIGLRLHFKFKARNLQQHDGMWVFSPNHYRNRPPPSSSGDR</sequence>
<dbReference type="AlphaFoldDB" id="A0A0R0A8I0"/>
<keyword evidence="7" id="KW-1185">Reference proteome</keyword>
<dbReference type="Pfam" id="PF05101">
    <property type="entry name" value="VirB3"/>
    <property type="match status" value="1"/>
</dbReference>
<evidence type="ECO:0000313" key="6">
    <source>
        <dbReference type="EMBL" id="KRG41263.1"/>
    </source>
</evidence>
<dbReference type="Proteomes" id="UP000050836">
    <property type="component" value="Unassembled WGS sequence"/>
</dbReference>
<comment type="subcellular location">
    <subcellularLocation>
        <location evidence="1">Membrane</location>
    </subcellularLocation>
</comment>
<dbReference type="GO" id="GO:0016020">
    <property type="term" value="C:membrane"/>
    <property type="evidence" value="ECO:0007669"/>
    <property type="project" value="UniProtKB-SubCell"/>
</dbReference>
<protein>
    <recommendedName>
        <fullName evidence="8">Type IV secretion system protein VirB3</fullName>
    </recommendedName>
</protein>
<evidence type="ECO:0000313" key="7">
    <source>
        <dbReference type="Proteomes" id="UP000050836"/>
    </source>
</evidence>
<dbReference type="EMBL" id="LLXS01000028">
    <property type="protein sequence ID" value="KRG41263.1"/>
    <property type="molecule type" value="Genomic_DNA"/>
</dbReference>
<reference evidence="6 7" key="1">
    <citation type="submission" date="2015-10" db="EMBL/GenBank/DDBJ databases">
        <title>Genome sequencing and analysis of members of genus Stenotrophomonas.</title>
        <authorList>
            <person name="Patil P.P."/>
            <person name="Midha S."/>
            <person name="Patil P.B."/>
        </authorList>
    </citation>
    <scope>NUCLEOTIDE SEQUENCE [LARGE SCALE GENOMIC DNA]</scope>
    <source>
        <strain evidence="6 7">JCM 9942</strain>
    </source>
</reference>
<evidence type="ECO:0000256" key="3">
    <source>
        <dbReference type="ARBA" id="ARBA00022989"/>
    </source>
</evidence>
<evidence type="ECO:0008006" key="8">
    <source>
        <dbReference type="Google" id="ProtNLM"/>
    </source>
</evidence>
<comment type="caution">
    <text evidence="6">The sequence shown here is derived from an EMBL/GenBank/DDBJ whole genome shotgun (WGS) entry which is preliminary data.</text>
</comment>
<accession>A0A0R0A8I0</accession>
<evidence type="ECO:0000256" key="5">
    <source>
        <dbReference type="SAM" id="Phobius"/>
    </source>
</evidence>
<keyword evidence="3 5" id="KW-1133">Transmembrane helix</keyword>
<evidence type="ECO:0000256" key="1">
    <source>
        <dbReference type="ARBA" id="ARBA00004370"/>
    </source>
</evidence>
<proteinExistence type="predicted"/>
<organism evidence="6 7">
    <name type="scientific">Stenotrophomonas pictorum JCM 9942</name>
    <dbReference type="NCBI Taxonomy" id="1236960"/>
    <lineage>
        <taxon>Bacteria</taxon>
        <taxon>Pseudomonadati</taxon>
        <taxon>Pseudomonadota</taxon>
        <taxon>Gammaproteobacteria</taxon>
        <taxon>Lysobacterales</taxon>
        <taxon>Lysobacteraceae</taxon>
        <taxon>Stenotrophomonas</taxon>
    </lineage>
</organism>
<gene>
    <name evidence="6" type="ORF">ARC78_11795</name>
</gene>